<comment type="caution">
    <text evidence="1">The sequence shown here is derived from an EMBL/GenBank/DDBJ whole genome shotgun (WGS) entry which is preliminary data.</text>
</comment>
<dbReference type="Gene3D" id="3.40.50.1000">
    <property type="entry name" value="HAD superfamily/HAD-like"/>
    <property type="match status" value="1"/>
</dbReference>
<dbReference type="GO" id="GO:0016787">
    <property type="term" value="F:hydrolase activity"/>
    <property type="evidence" value="ECO:0007669"/>
    <property type="project" value="UniProtKB-KW"/>
</dbReference>
<keyword evidence="1" id="KW-0378">Hydrolase</keyword>
<evidence type="ECO:0000313" key="2">
    <source>
        <dbReference type="Proteomes" id="UP001501521"/>
    </source>
</evidence>
<dbReference type="InterPro" id="IPR023198">
    <property type="entry name" value="PGP-like_dom2"/>
</dbReference>
<dbReference type="RefSeq" id="WP_345583554.1">
    <property type="nucleotide sequence ID" value="NZ_BAABLV010000037.1"/>
</dbReference>
<dbReference type="Gene3D" id="1.10.150.240">
    <property type="entry name" value="Putative phosphatase, domain 2"/>
    <property type="match status" value="1"/>
</dbReference>
<protein>
    <submittedName>
        <fullName evidence="1">HAD family hydrolase</fullName>
    </submittedName>
</protein>
<dbReference type="EMBL" id="BAABLV010000037">
    <property type="protein sequence ID" value="GAA4905371.1"/>
    <property type="molecule type" value="Genomic_DNA"/>
</dbReference>
<gene>
    <name evidence="1" type="ORF">GCM10025789_25890</name>
</gene>
<dbReference type="InterPro" id="IPR036412">
    <property type="entry name" value="HAD-like_sf"/>
</dbReference>
<keyword evidence="2" id="KW-1185">Reference proteome</keyword>
<dbReference type="SFLD" id="SFLDG01129">
    <property type="entry name" value="C1.5:_HAD__Beta-PGM__Phosphata"/>
    <property type="match status" value="1"/>
</dbReference>
<dbReference type="Proteomes" id="UP001501521">
    <property type="component" value="Unassembled WGS sequence"/>
</dbReference>
<dbReference type="SUPFAM" id="SSF56784">
    <property type="entry name" value="HAD-like"/>
    <property type="match status" value="1"/>
</dbReference>
<dbReference type="NCBIfam" id="TIGR01509">
    <property type="entry name" value="HAD-SF-IA-v3"/>
    <property type="match status" value="1"/>
</dbReference>
<proteinExistence type="predicted"/>
<evidence type="ECO:0000313" key="1">
    <source>
        <dbReference type="EMBL" id="GAA4905371.1"/>
    </source>
</evidence>
<organism evidence="1 2">
    <name type="scientific">Tessaracoccus lubricantis</name>
    <dbReference type="NCBI Taxonomy" id="545543"/>
    <lineage>
        <taxon>Bacteria</taxon>
        <taxon>Bacillati</taxon>
        <taxon>Actinomycetota</taxon>
        <taxon>Actinomycetes</taxon>
        <taxon>Propionibacteriales</taxon>
        <taxon>Propionibacteriaceae</taxon>
        <taxon>Tessaracoccus</taxon>
    </lineage>
</organism>
<dbReference type="InterPro" id="IPR006439">
    <property type="entry name" value="HAD-SF_hydro_IA"/>
</dbReference>
<reference evidence="2" key="1">
    <citation type="journal article" date="2019" name="Int. J. Syst. Evol. Microbiol.">
        <title>The Global Catalogue of Microorganisms (GCM) 10K type strain sequencing project: providing services to taxonomists for standard genome sequencing and annotation.</title>
        <authorList>
            <consortium name="The Broad Institute Genomics Platform"/>
            <consortium name="The Broad Institute Genome Sequencing Center for Infectious Disease"/>
            <person name="Wu L."/>
            <person name="Ma J."/>
        </authorList>
    </citation>
    <scope>NUCLEOTIDE SEQUENCE [LARGE SCALE GENOMIC DNA]</scope>
    <source>
        <strain evidence="2">JCM 19125</strain>
    </source>
</reference>
<name>A0ABP9FJX3_9ACTN</name>
<sequence length="258" mass="28093">MRNALIFDCDGVLADTEKHGHLPAFNRTFKEVGLQVQWSSEEYAERIKIGGGKERMQDMLTSDFVAEHNLSTDVEEQRAMVARWHAVKTRHYTELISAGTIPARPGVRRLAEEALKAGWSLAVASTSAEVSVRAVLETVVGLDMADHFEVFAGDVVPQKKPWPDIYLLALDRLGVQASDAVVVEDSGIGLRAARAADLRTIVTISSYTAHDDMEGAALVLSDLGEPDSPAQVIDDPEGLLQGSCVDIGTLWRILGTDR</sequence>
<dbReference type="SFLD" id="SFLDS00003">
    <property type="entry name" value="Haloacid_Dehalogenase"/>
    <property type="match status" value="1"/>
</dbReference>
<dbReference type="InterPro" id="IPR044999">
    <property type="entry name" value="CbbY-like"/>
</dbReference>
<dbReference type="PANTHER" id="PTHR42896:SF2">
    <property type="entry name" value="CBBY-LIKE PROTEIN"/>
    <property type="match status" value="1"/>
</dbReference>
<dbReference type="InterPro" id="IPR023214">
    <property type="entry name" value="HAD_sf"/>
</dbReference>
<dbReference type="Pfam" id="PF00702">
    <property type="entry name" value="Hydrolase"/>
    <property type="match status" value="1"/>
</dbReference>
<accession>A0ABP9FJX3</accession>
<dbReference type="PANTHER" id="PTHR42896">
    <property type="entry name" value="XYLULOSE-1,5-BISPHOSPHATE (XUBP) PHOSPHATASE"/>
    <property type="match status" value="1"/>
</dbReference>